<reference evidence="3" key="2">
    <citation type="journal article" date="2013" name="Stand. Genomic Sci.">
        <title>Complete genome sequence of Desulfocapsa sulfexigens, a marine deltaproteobacterium specialized in disproportionating inorganic sulfur compounds.</title>
        <authorList>
            <person name="Finster K.W."/>
            <person name="Kjeldsen K.U."/>
            <person name="Kube M."/>
            <person name="Reinhardt R."/>
            <person name="Mussmann M."/>
            <person name="Amann R."/>
            <person name="Schreiber L."/>
        </authorList>
    </citation>
    <scope>NUCLEOTIDE SEQUENCE [LARGE SCALE GENOMIC DNA]</scope>
    <source>
        <strain evidence="3">DSM 10523 / SB164P1</strain>
    </source>
</reference>
<protein>
    <submittedName>
        <fullName evidence="2">Glycosyl transferase family 2</fullName>
    </submittedName>
</protein>
<dbReference type="CDD" id="cd00761">
    <property type="entry name" value="Glyco_tranf_GTA_type"/>
    <property type="match status" value="1"/>
</dbReference>
<proteinExistence type="predicted"/>
<dbReference type="eggNOG" id="COG1216">
    <property type="taxonomic scope" value="Bacteria"/>
</dbReference>
<dbReference type="HOGENOM" id="CLU_023729_0_0_7"/>
<dbReference type="RefSeq" id="WP_015415421.1">
    <property type="nucleotide sequence ID" value="NC_020409.1"/>
</dbReference>
<gene>
    <name evidence="2" type="ordered locus">BN4_12142</name>
</gene>
<dbReference type="EMBL" id="FO203427">
    <property type="protein sequence ID" value="CCH49377.1"/>
    <property type="molecule type" value="Genomic_DNA"/>
</dbReference>
<keyword evidence="3" id="KW-1185">Reference proteome</keyword>
<dbReference type="InterPro" id="IPR001173">
    <property type="entry name" value="Glyco_trans_2-like"/>
</dbReference>
<keyword evidence="2" id="KW-0808">Transferase</keyword>
<reference evidence="2 3" key="1">
    <citation type="journal article" date="2013" name="PLoS ONE">
        <title>The first genomic and proteomic characterization of a deep-sea sulfate reducer: insights into the piezophilic lifestyle of Desulfovibrio piezophilus.</title>
        <authorList>
            <person name="Pradel N."/>
            <person name="Ji B."/>
            <person name="Gimenez G."/>
            <person name="Talla E."/>
            <person name="Lenoble P."/>
            <person name="Garel M."/>
            <person name="Tamburini C."/>
            <person name="Fourquet P."/>
            <person name="Lebrun R."/>
            <person name="Bertin P."/>
            <person name="Denis Y."/>
            <person name="Pophillat M."/>
            <person name="Barbe V."/>
            <person name="Ollivier B."/>
            <person name="Dolla A."/>
        </authorList>
    </citation>
    <scope>NUCLEOTIDE SEQUENCE [LARGE SCALE GENOMIC DNA]</scope>
    <source>
        <strain evidence="3">DSM 10523 / SB164P1</strain>
    </source>
</reference>
<dbReference type="Gene3D" id="3.90.550.10">
    <property type="entry name" value="Spore Coat Polysaccharide Biosynthesis Protein SpsA, Chain A"/>
    <property type="match status" value="1"/>
</dbReference>
<dbReference type="PANTHER" id="PTHR43685:SF2">
    <property type="entry name" value="GLYCOSYLTRANSFERASE 2-LIKE DOMAIN-CONTAINING PROTEIN"/>
    <property type="match status" value="1"/>
</dbReference>
<evidence type="ECO:0000259" key="1">
    <source>
        <dbReference type="Pfam" id="PF00535"/>
    </source>
</evidence>
<dbReference type="PATRIC" id="fig|879567.3.peg.2285"/>
<dbReference type="GO" id="GO:0016740">
    <property type="term" value="F:transferase activity"/>
    <property type="evidence" value="ECO:0007669"/>
    <property type="project" value="UniProtKB-KW"/>
</dbReference>
<evidence type="ECO:0000313" key="2">
    <source>
        <dbReference type="EMBL" id="CCH49377.1"/>
    </source>
</evidence>
<evidence type="ECO:0000313" key="3">
    <source>
        <dbReference type="Proteomes" id="UP000011724"/>
    </source>
</evidence>
<feature type="domain" description="Glycosyltransferase 2-like" evidence="1">
    <location>
        <begin position="264"/>
        <end position="383"/>
    </location>
</feature>
<dbReference type="AlphaFoldDB" id="M1WTA4"/>
<dbReference type="PANTHER" id="PTHR43685">
    <property type="entry name" value="GLYCOSYLTRANSFERASE"/>
    <property type="match status" value="1"/>
</dbReference>
<accession>M1WTA4</accession>
<dbReference type="STRING" id="1322246.BN4_12142"/>
<name>M1WTA4_PSEP2</name>
<dbReference type="OrthoDB" id="5443808at2"/>
<organism evidence="2 3">
    <name type="scientific">Pseudodesulfovibrio piezophilus (strain DSM 21447 / JCM 15486 / C1TLV30)</name>
    <name type="common">Desulfovibrio piezophilus</name>
    <dbReference type="NCBI Taxonomy" id="1322246"/>
    <lineage>
        <taxon>Bacteria</taxon>
        <taxon>Pseudomonadati</taxon>
        <taxon>Thermodesulfobacteriota</taxon>
        <taxon>Desulfovibrionia</taxon>
        <taxon>Desulfovibrionales</taxon>
        <taxon>Desulfovibrionaceae</taxon>
    </lineage>
</organism>
<dbReference type="KEGG" id="dpi:BN4_12142"/>
<sequence>MQNAKTKSLTHFWGTLPEELKAKLRLGFTGKRHLLDIVGWSLRSGIPSLGPLISDALQTAFSENPLDGEMATELLAHEALRARLPKTTADAMNSVASHWRKPENTSYFERLLMKRDMAKLKNFIEQKKEREPENLFWREQAVTFGLIDNDREWVRFMLENIPAELTPILDHVALRMNLLPEAPVASIPSTWKTHDIFGPNSSAVTWGLHLLQSGEPTVAQPLLTGSLNRTPWNTTLILRLHDLITKRDTQKMPLDGSTAILLYSWNKAGELDATLASLFASDLPMVSIFALNNGSTDDTAEILEAWRPRFTTKLGPKRFEILSLPVNIGAPAARNWLMHHPPVTAHDFTCYLDDDVALPSDWLARLGSAVHLYPEAGVWGCKVTDYANMALVQSADSHLLGDQDAPPLDLSRTAPNPFRLSDLHIQTLDAGLLDIMRPCASVTGCCHLFRTAVLLESGDFALQLSPSQYDDMEHDLRLCKTGQFPVYQGHLSIRHKKRTGVASRTSAKEEGNALGNKYKMQTMHSREELTQAMLHEHRLLDDDLMMKMARLDQTD</sequence>
<dbReference type="InterPro" id="IPR050834">
    <property type="entry name" value="Glycosyltransf_2"/>
</dbReference>
<dbReference type="BioCyc" id="DPIE1322246:BN4_RS10775-MONOMER"/>
<dbReference type="InterPro" id="IPR029044">
    <property type="entry name" value="Nucleotide-diphossugar_trans"/>
</dbReference>
<dbReference type="Proteomes" id="UP000011724">
    <property type="component" value="Chromosome"/>
</dbReference>
<dbReference type="SUPFAM" id="SSF53448">
    <property type="entry name" value="Nucleotide-diphospho-sugar transferases"/>
    <property type="match status" value="1"/>
</dbReference>
<dbReference type="Pfam" id="PF00535">
    <property type="entry name" value="Glycos_transf_2"/>
    <property type="match status" value="1"/>
</dbReference>